<protein>
    <submittedName>
        <fullName evidence="1">Regulatory protein GemA</fullName>
    </submittedName>
</protein>
<keyword evidence="2" id="KW-1185">Reference proteome</keyword>
<dbReference type="InterPro" id="IPR009363">
    <property type="entry name" value="Phage_Mu_Gp16"/>
</dbReference>
<dbReference type="Pfam" id="PF06252">
    <property type="entry name" value="GemA"/>
    <property type="match status" value="1"/>
</dbReference>
<sequence length="189" mass="21505">MISKGKLAQIHIAKQQLGLDDEAYRALLARAAGVSSSKQLDDRGVTLVLKEFKRLGWVPKAPKRAGRKPNTFNKHEALAKIEAQLADMGLAWAYAEAIAKRQTGIERLDWLRTEKQFKGVIAALHIEQEKRGYLEYIDRCLVAMGETRENLPRRYRLPPRWERNLPVLKALAKALPEPPRNTDEPAFKD</sequence>
<gene>
    <name evidence="1" type="ORF">HOP53_15515</name>
</gene>
<organism evidence="1 2">
    <name type="scientific">Billgrantia ethanolica</name>
    <dbReference type="NCBI Taxonomy" id="2733486"/>
    <lineage>
        <taxon>Bacteria</taxon>
        <taxon>Pseudomonadati</taxon>
        <taxon>Pseudomonadota</taxon>
        <taxon>Gammaproteobacteria</taxon>
        <taxon>Oceanospirillales</taxon>
        <taxon>Halomonadaceae</taxon>
        <taxon>Billgrantia</taxon>
    </lineage>
</organism>
<evidence type="ECO:0000313" key="2">
    <source>
        <dbReference type="Proteomes" id="UP001320168"/>
    </source>
</evidence>
<dbReference type="Proteomes" id="UP001320168">
    <property type="component" value="Unassembled WGS sequence"/>
</dbReference>
<accession>A0ABS9A5Z4</accession>
<dbReference type="EMBL" id="JABFTX010000003">
    <property type="protein sequence ID" value="MCE8004247.1"/>
    <property type="molecule type" value="Genomic_DNA"/>
</dbReference>
<proteinExistence type="predicted"/>
<dbReference type="RefSeq" id="WP_234270877.1">
    <property type="nucleotide sequence ID" value="NZ_JABFTX010000003.1"/>
</dbReference>
<comment type="caution">
    <text evidence="1">The sequence shown here is derived from an EMBL/GenBank/DDBJ whole genome shotgun (WGS) entry which is preliminary data.</text>
</comment>
<evidence type="ECO:0000313" key="1">
    <source>
        <dbReference type="EMBL" id="MCE8004247.1"/>
    </source>
</evidence>
<reference evidence="1 2" key="1">
    <citation type="journal article" date="2021" name="Front. Microbiol.">
        <title>Aerobic Denitrification and Heterotrophic Sulfur Oxidation in the Genus Halomonas Revealed by Six Novel Species Characterizations and Genome-Based Analysis.</title>
        <authorList>
            <person name="Wang L."/>
            <person name="Shao Z."/>
        </authorList>
    </citation>
    <scope>NUCLEOTIDE SEQUENCE [LARGE SCALE GENOMIC DNA]</scope>
    <source>
        <strain evidence="1 2">MCCC 1A11081</strain>
    </source>
</reference>
<name>A0ABS9A5Z4_9GAMM</name>